<evidence type="ECO:0000256" key="1">
    <source>
        <dbReference type="ARBA" id="ARBA00004123"/>
    </source>
</evidence>
<dbReference type="InterPro" id="IPR036898">
    <property type="entry name" value="RNA_pol_Rpb7-like_N_sf"/>
</dbReference>
<dbReference type="HOGENOM" id="CLU_174276_0_0_1"/>
<feature type="domain" description="RNA polymerase Rpb7-like N-terminal" evidence="5">
    <location>
        <begin position="11"/>
        <end position="64"/>
    </location>
</feature>
<evidence type="ECO:0000256" key="3">
    <source>
        <dbReference type="ARBA" id="ARBA00023163"/>
    </source>
</evidence>
<keyword evidence="7" id="KW-1185">Reference proteome</keyword>
<dbReference type="GO" id="GO:0006384">
    <property type="term" value="P:transcription initiation at RNA polymerase III promoter"/>
    <property type="evidence" value="ECO:0000318"/>
    <property type="project" value="GO_Central"/>
</dbReference>
<proteinExistence type="predicted"/>
<organism evidence="6 7">
    <name type="scientific">Amborella trichopoda</name>
    <dbReference type="NCBI Taxonomy" id="13333"/>
    <lineage>
        <taxon>Eukaryota</taxon>
        <taxon>Viridiplantae</taxon>
        <taxon>Streptophyta</taxon>
        <taxon>Embryophyta</taxon>
        <taxon>Tracheophyta</taxon>
        <taxon>Spermatophyta</taxon>
        <taxon>Magnoliopsida</taxon>
        <taxon>Amborellales</taxon>
        <taxon>Amborellaceae</taxon>
        <taxon>Amborella</taxon>
    </lineage>
</organism>
<dbReference type="GO" id="GO:0005666">
    <property type="term" value="C:RNA polymerase III complex"/>
    <property type="evidence" value="ECO:0000318"/>
    <property type="project" value="GO_Central"/>
</dbReference>
<evidence type="ECO:0000313" key="6">
    <source>
        <dbReference type="EMBL" id="ERN01432.1"/>
    </source>
</evidence>
<dbReference type="PANTHER" id="PTHR12709:SF1">
    <property type="entry name" value="DNA-DIRECTED RNA POLYMERASE III SUBUNIT RPC8"/>
    <property type="match status" value="1"/>
</dbReference>
<reference evidence="7" key="1">
    <citation type="journal article" date="2013" name="Science">
        <title>The Amborella genome and the evolution of flowering plants.</title>
        <authorList>
            <consortium name="Amborella Genome Project"/>
        </authorList>
    </citation>
    <scope>NUCLEOTIDE SEQUENCE [LARGE SCALE GENOMIC DNA]</scope>
</reference>
<dbReference type="Gene3D" id="3.30.1490.120">
    <property type="entry name" value="RNA polymerase Rpb7-like, N-terminal domain"/>
    <property type="match status" value="1"/>
</dbReference>
<gene>
    <name evidence="6" type="ORF">AMTR_s00002p00266390</name>
</gene>
<dbReference type="Pfam" id="PF03876">
    <property type="entry name" value="SHS2_Rpb7-N"/>
    <property type="match status" value="1"/>
</dbReference>
<dbReference type="PANTHER" id="PTHR12709">
    <property type="entry name" value="DNA-DIRECTED RNA POLYMERASE II, III"/>
    <property type="match status" value="1"/>
</dbReference>
<dbReference type="eggNOG" id="KOG3297">
    <property type="taxonomic scope" value="Eukaryota"/>
</dbReference>
<dbReference type="InterPro" id="IPR005576">
    <property type="entry name" value="Rpb7-like_N"/>
</dbReference>
<keyword evidence="4" id="KW-0539">Nucleus</keyword>
<dbReference type="InterPro" id="IPR045113">
    <property type="entry name" value="Rpb7-like"/>
</dbReference>
<evidence type="ECO:0000313" key="7">
    <source>
        <dbReference type="Proteomes" id="UP000017836"/>
    </source>
</evidence>
<protein>
    <recommendedName>
        <fullName evidence="4">DNA-directed RNA polymerase subunit</fullName>
    </recommendedName>
</protein>
<dbReference type="Gramene" id="ERN01432">
    <property type="protein sequence ID" value="ERN01432"/>
    <property type="gene ID" value="AMTR_s00002p00266390"/>
</dbReference>
<comment type="subcellular location">
    <subcellularLocation>
        <location evidence="1 4">Nucleus</location>
    </subcellularLocation>
</comment>
<accession>W1NUX4</accession>
<dbReference type="OMA" id="DIRSTAC"/>
<name>W1NUX4_AMBTC</name>
<dbReference type="EMBL" id="KI394767">
    <property type="protein sequence ID" value="ERN01432.1"/>
    <property type="molecule type" value="Genomic_DNA"/>
</dbReference>
<comment type="function">
    <text evidence="4">DNA-dependent RNA polymerase which catalyzes the transcription of DNA into RNA using the four ribonucleoside triphosphates as substrates.</text>
</comment>
<keyword evidence="2 4" id="KW-0240">DNA-directed RNA polymerase</keyword>
<dbReference type="SUPFAM" id="SSF88798">
    <property type="entry name" value="N-terminal, heterodimerisation domain of RBP7 (RpoE)"/>
    <property type="match status" value="1"/>
</dbReference>
<evidence type="ECO:0000259" key="5">
    <source>
        <dbReference type="Pfam" id="PF03876"/>
    </source>
</evidence>
<dbReference type="Proteomes" id="UP000017836">
    <property type="component" value="Unassembled WGS sequence"/>
</dbReference>
<keyword evidence="3 4" id="KW-0804">Transcription</keyword>
<sequence>MFCLSLLEHTFRLPAELVALPLPQSIRGELEKLFLDKVIPNLGLCISVYDIRSIEGGLIWPGEGSPTYKVTFRLVMFRPFMGEILVGNVKRLDKDGLQGKEVRKEGREG</sequence>
<evidence type="ECO:0000256" key="2">
    <source>
        <dbReference type="ARBA" id="ARBA00022478"/>
    </source>
</evidence>
<dbReference type="AlphaFoldDB" id="W1NUX4"/>
<dbReference type="CDD" id="cd04330">
    <property type="entry name" value="RNAP_III_Rpc25_N"/>
    <property type="match status" value="1"/>
</dbReference>
<evidence type="ECO:0000256" key="4">
    <source>
        <dbReference type="RuleBase" id="RU369086"/>
    </source>
</evidence>
<dbReference type="STRING" id="13333.W1NUX4"/>
<dbReference type="GO" id="GO:0008380">
    <property type="term" value="P:RNA splicing"/>
    <property type="evidence" value="ECO:0007669"/>
    <property type="project" value="EnsemblPlants"/>
</dbReference>